<proteinExistence type="inferred from homology"/>
<keyword evidence="10" id="KW-0067">ATP-binding</keyword>
<evidence type="ECO:0000256" key="7">
    <source>
        <dbReference type="ARBA" id="ARBA00022801"/>
    </source>
</evidence>
<dbReference type="InterPro" id="IPR014001">
    <property type="entry name" value="Helicase_ATP-bd"/>
</dbReference>
<evidence type="ECO:0000313" key="20">
    <source>
        <dbReference type="EMBL" id="PQJ82650.1"/>
    </source>
</evidence>
<dbReference type="InterPro" id="IPR036390">
    <property type="entry name" value="WH_DNA-bd_sf"/>
</dbReference>
<dbReference type="SMART" id="SM00490">
    <property type="entry name" value="HELICc"/>
    <property type="match status" value="1"/>
</dbReference>
<dbReference type="Pfam" id="PF00271">
    <property type="entry name" value="Helicase_C"/>
    <property type="match status" value="1"/>
</dbReference>
<reference evidence="20 21" key="1">
    <citation type="submission" date="2016-12" db="EMBL/GenBank/DDBJ databases">
        <title>Trade-off between light-utilization and light-protection in marine flavobacteria.</title>
        <authorList>
            <person name="Kumagai Y."/>
            <person name="Yoshizawa S."/>
            <person name="Kogure K."/>
            <person name="Iwasaki W."/>
        </authorList>
    </citation>
    <scope>NUCLEOTIDE SEQUENCE [LARGE SCALE GENOMIC DNA]</scope>
    <source>
        <strain evidence="20 21">ATCC 43844</strain>
    </source>
</reference>
<keyword evidence="13" id="KW-0234">DNA repair</keyword>
<dbReference type="PANTHER" id="PTHR13710:SF105">
    <property type="entry name" value="ATP-DEPENDENT DNA HELICASE Q1"/>
    <property type="match status" value="1"/>
</dbReference>
<dbReference type="EMBL" id="MSCM01000001">
    <property type="protein sequence ID" value="PQJ82650.1"/>
    <property type="molecule type" value="Genomic_DNA"/>
</dbReference>
<dbReference type="InterPro" id="IPR029491">
    <property type="entry name" value="Helicase_HTH"/>
</dbReference>
<dbReference type="FunFam" id="3.40.50.300:FF:000296">
    <property type="entry name" value="ATP-dependent DNA helicase RecQ"/>
    <property type="match status" value="1"/>
</dbReference>
<comment type="catalytic activity">
    <reaction evidence="15">
        <text>Couples ATP hydrolysis with the unwinding of duplex DNA by translocating in the 3'-5' direction.</text>
        <dbReference type="EC" id="5.6.2.4"/>
    </reaction>
</comment>
<dbReference type="Pfam" id="PF16124">
    <property type="entry name" value="RecQ_Zn_bind"/>
    <property type="match status" value="1"/>
</dbReference>
<name>A0A2S7WYJ1_9FLAO</name>
<evidence type="ECO:0000256" key="3">
    <source>
        <dbReference type="ARBA" id="ARBA00005446"/>
    </source>
</evidence>
<evidence type="ECO:0000256" key="13">
    <source>
        <dbReference type="ARBA" id="ARBA00023204"/>
    </source>
</evidence>
<evidence type="ECO:0000256" key="10">
    <source>
        <dbReference type="ARBA" id="ARBA00022840"/>
    </source>
</evidence>
<dbReference type="Gene3D" id="3.40.50.300">
    <property type="entry name" value="P-loop containing nucleotide triphosphate hydrolases"/>
    <property type="match status" value="2"/>
</dbReference>
<dbReference type="InterPro" id="IPR044876">
    <property type="entry name" value="HRDC_dom_sf"/>
</dbReference>
<comment type="caution">
    <text evidence="20">The sequence shown here is derived from an EMBL/GenBank/DDBJ whole genome shotgun (WGS) entry which is preliminary data.</text>
</comment>
<dbReference type="InterPro" id="IPR036388">
    <property type="entry name" value="WH-like_DNA-bd_sf"/>
</dbReference>
<sequence>MKTQTQTQTQTLLKKVYGYDNFRPLQEEIINRTIDGKDSFVLMPTGGGKSMCFQIPALIFNGITIVVSPLISLMKDQVQALKSNGIKADFFNSSISTIEENEVINRAINGELQLLYLSPEKLISVSNTWLKELNIKLVAIDEAHCVSMWGHDFRPEYTQLKVFRNSIPKVPFMALTATADKSARKDIEKQLGLTDSKLFISSFDRKNLSIEVRGQVEKKKKLQEIVNFINRRKNESGIIYCLSRKNTEEVANYLKQEGHSVAFYHAGMNHEERESTQTDFINDDTKIIVATIAFGMGIDKSNVRFVIHYNLPKNLEGYYQEIGRAGRDGLASETILYYNMRDFVLYSQFADGGANSAMQKEKLNRMLQFTEAKSCRRKILLSYFGEHLSENCGNCDVCENPPKDFEGTILTQKALSGIARMGEKDGITMLINVLRGSNNADIHSKQYFNLKTYGIGKDVSFFDWRDYIIQMANQGLIEIMYSENSALKISPIGWKVLKGEKTVRLTTPLSSDERKKTQKAVKTTTEGEPNKDLFTELKKIRSTISKEEKMPAYIIFNDKTLKLMASELPTTENEFLAISGVGMNKMEKYGAEFMSVIRKFKSVAKPRKTPTTQKTFALYKEGLGPTEIAEKRSLSITTIFSHLSQLYTEGKEIELEKYITKETVNKVRIAFNTLDQKMELKPIYDKLNEEVSYWEIRLSVTLILKNG</sequence>
<dbReference type="NCBIfam" id="TIGR01389">
    <property type="entry name" value="recQ"/>
    <property type="match status" value="1"/>
</dbReference>
<dbReference type="CDD" id="cd18794">
    <property type="entry name" value="SF2_C_RecQ"/>
    <property type="match status" value="1"/>
</dbReference>
<dbReference type="FunFam" id="1.10.150.80:FF:000002">
    <property type="entry name" value="ATP-dependent DNA helicase RecQ"/>
    <property type="match status" value="1"/>
</dbReference>
<evidence type="ECO:0000256" key="15">
    <source>
        <dbReference type="ARBA" id="ARBA00034617"/>
    </source>
</evidence>
<dbReference type="OrthoDB" id="9763310at2"/>
<dbReference type="InterPro" id="IPR011545">
    <property type="entry name" value="DEAD/DEAH_box_helicase_dom"/>
</dbReference>
<feature type="domain" description="HRDC" evidence="17">
    <location>
        <begin position="527"/>
        <end position="607"/>
    </location>
</feature>
<feature type="domain" description="Helicase ATP-binding" evidence="18">
    <location>
        <begin position="30"/>
        <end position="197"/>
    </location>
</feature>
<dbReference type="InterPro" id="IPR027417">
    <property type="entry name" value="P-loop_NTPase"/>
</dbReference>
<evidence type="ECO:0000256" key="12">
    <source>
        <dbReference type="ARBA" id="ARBA00023172"/>
    </source>
</evidence>
<dbReference type="FunFam" id="3.40.50.300:FF:000156">
    <property type="entry name" value="ATP-dependent DNA helicase recQ"/>
    <property type="match status" value="1"/>
</dbReference>
<dbReference type="CDD" id="cd17920">
    <property type="entry name" value="DEXHc_RecQ"/>
    <property type="match status" value="1"/>
</dbReference>
<dbReference type="GO" id="GO:0006281">
    <property type="term" value="P:DNA repair"/>
    <property type="evidence" value="ECO:0007669"/>
    <property type="project" value="UniProtKB-KW"/>
</dbReference>
<organism evidence="20 21">
    <name type="scientific">Polaribacter glomeratus</name>
    <dbReference type="NCBI Taxonomy" id="102"/>
    <lineage>
        <taxon>Bacteria</taxon>
        <taxon>Pseudomonadati</taxon>
        <taxon>Bacteroidota</taxon>
        <taxon>Flavobacteriia</taxon>
        <taxon>Flavobacteriales</taxon>
        <taxon>Flavobacteriaceae</taxon>
    </lineage>
</organism>
<dbReference type="PROSITE" id="PS51192">
    <property type="entry name" value="HELICASE_ATP_BIND_1"/>
    <property type="match status" value="1"/>
</dbReference>
<evidence type="ECO:0000256" key="1">
    <source>
        <dbReference type="ARBA" id="ARBA00001946"/>
    </source>
</evidence>
<evidence type="ECO:0000313" key="21">
    <source>
        <dbReference type="Proteomes" id="UP000239068"/>
    </source>
</evidence>
<dbReference type="Gene3D" id="1.10.10.10">
    <property type="entry name" value="Winged helix-like DNA-binding domain superfamily/Winged helix DNA-binding domain"/>
    <property type="match status" value="1"/>
</dbReference>
<dbReference type="InterPro" id="IPR006293">
    <property type="entry name" value="DNA_helicase_ATP-dep_RecQ_bac"/>
</dbReference>
<dbReference type="InterPro" id="IPR018982">
    <property type="entry name" value="RQC_domain"/>
</dbReference>
<comment type="cofactor">
    <cofactor evidence="2">
        <name>Zn(2+)</name>
        <dbReference type="ChEBI" id="CHEBI:29105"/>
    </cofactor>
</comment>
<dbReference type="Pfam" id="PF14493">
    <property type="entry name" value="HTH_40"/>
    <property type="match status" value="1"/>
</dbReference>
<dbReference type="GO" id="GO:0006260">
    <property type="term" value="P:DNA replication"/>
    <property type="evidence" value="ECO:0007669"/>
    <property type="project" value="InterPro"/>
</dbReference>
<keyword evidence="4" id="KW-0479">Metal-binding</keyword>
<keyword evidence="14" id="KW-0413">Isomerase</keyword>
<dbReference type="SUPFAM" id="SSF52540">
    <property type="entry name" value="P-loop containing nucleoside triphosphate hydrolases"/>
    <property type="match status" value="1"/>
</dbReference>
<dbReference type="RefSeq" id="WP_105021203.1">
    <property type="nucleotide sequence ID" value="NZ_MSCM01000001.1"/>
</dbReference>
<dbReference type="InterPro" id="IPR002121">
    <property type="entry name" value="HRDC_dom"/>
</dbReference>
<dbReference type="InterPro" id="IPR010997">
    <property type="entry name" value="HRDC-like_sf"/>
</dbReference>
<evidence type="ECO:0000256" key="2">
    <source>
        <dbReference type="ARBA" id="ARBA00001947"/>
    </source>
</evidence>
<dbReference type="Gene3D" id="1.10.150.80">
    <property type="entry name" value="HRDC domain"/>
    <property type="match status" value="1"/>
</dbReference>
<feature type="domain" description="Helicase C-terminal" evidence="19">
    <location>
        <begin position="221"/>
        <end position="371"/>
    </location>
</feature>
<keyword evidence="8 20" id="KW-0347">Helicase</keyword>
<evidence type="ECO:0000259" key="19">
    <source>
        <dbReference type="PROSITE" id="PS51194"/>
    </source>
</evidence>
<comment type="cofactor">
    <cofactor evidence="1">
        <name>Mg(2+)</name>
        <dbReference type="ChEBI" id="CHEBI:18420"/>
    </cofactor>
</comment>
<evidence type="ECO:0000256" key="8">
    <source>
        <dbReference type="ARBA" id="ARBA00022806"/>
    </source>
</evidence>
<dbReference type="GO" id="GO:0043138">
    <property type="term" value="F:3'-5' DNA helicase activity"/>
    <property type="evidence" value="ECO:0007669"/>
    <property type="project" value="UniProtKB-EC"/>
</dbReference>
<keyword evidence="11" id="KW-0238">DNA-binding</keyword>
<dbReference type="Pfam" id="PF00270">
    <property type="entry name" value="DEAD"/>
    <property type="match status" value="1"/>
</dbReference>
<gene>
    <name evidence="20" type="ORF">BTO16_08720</name>
</gene>
<dbReference type="GO" id="GO:0005524">
    <property type="term" value="F:ATP binding"/>
    <property type="evidence" value="ECO:0007669"/>
    <property type="project" value="UniProtKB-KW"/>
</dbReference>
<dbReference type="SUPFAM" id="SSF47819">
    <property type="entry name" value="HRDC-like"/>
    <property type="match status" value="1"/>
</dbReference>
<keyword evidence="7" id="KW-0378">Hydrolase</keyword>
<evidence type="ECO:0000256" key="9">
    <source>
        <dbReference type="ARBA" id="ARBA00022833"/>
    </source>
</evidence>
<evidence type="ECO:0000256" key="16">
    <source>
        <dbReference type="NCBIfam" id="TIGR01389"/>
    </source>
</evidence>
<evidence type="ECO:0000259" key="18">
    <source>
        <dbReference type="PROSITE" id="PS51192"/>
    </source>
</evidence>
<dbReference type="InterPro" id="IPR032284">
    <property type="entry name" value="RecQ_Zn-bd"/>
</dbReference>
<protein>
    <recommendedName>
        <fullName evidence="16">DNA helicase RecQ</fullName>
        <ecNumber evidence="16">5.6.2.4</ecNumber>
    </recommendedName>
</protein>
<evidence type="ECO:0000256" key="4">
    <source>
        <dbReference type="ARBA" id="ARBA00022723"/>
    </source>
</evidence>
<keyword evidence="5" id="KW-0547">Nucleotide-binding</keyword>
<keyword evidence="9" id="KW-0862">Zinc</keyword>
<dbReference type="GO" id="GO:0016787">
    <property type="term" value="F:hydrolase activity"/>
    <property type="evidence" value="ECO:0007669"/>
    <property type="project" value="UniProtKB-KW"/>
</dbReference>
<evidence type="ECO:0000256" key="11">
    <source>
        <dbReference type="ARBA" id="ARBA00023125"/>
    </source>
</evidence>
<evidence type="ECO:0000259" key="17">
    <source>
        <dbReference type="PROSITE" id="PS50967"/>
    </source>
</evidence>
<dbReference type="SMART" id="SM00487">
    <property type="entry name" value="DEXDc"/>
    <property type="match status" value="1"/>
</dbReference>
<dbReference type="AlphaFoldDB" id="A0A2S7WYJ1"/>
<dbReference type="GO" id="GO:0046872">
    <property type="term" value="F:metal ion binding"/>
    <property type="evidence" value="ECO:0007669"/>
    <property type="project" value="UniProtKB-KW"/>
</dbReference>
<dbReference type="GO" id="GO:0009432">
    <property type="term" value="P:SOS response"/>
    <property type="evidence" value="ECO:0007669"/>
    <property type="project" value="UniProtKB-UniRule"/>
</dbReference>
<accession>A0A2S7WYJ1</accession>
<dbReference type="GO" id="GO:0030894">
    <property type="term" value="C:replisome"/>
    <property type="evidence" value="ECO:0007669"/>
    <property type="project" value="TreeGrafter"/>
</dbReference>
<dbReference type="Gene3D" id="1.10.10.1390">
    <property type="entry name" value="ATP-dependent DNA helicase RecQ"/>
    <property type="match status" value="1"/>
</dbReference>
<evidence type="ECO:0000256" key="6">
    <source>
        <dbReference type="ARBA" id="ARBA00022763"/>
    </source>
</evidence>
<dbReference type="SUPFAM" id="SSF46785">
    <property type="entry name" value="Winged helix' DNA-binding domain"/>
    <property type="match status" value="1"/>
</dbReference>
<dbReference type="Proteomes" id="UP000239068">
    <property type="component" value="Unassembled WGS sequence"/>
</dbReference>
<dbReference type="GO" id="GO:0043590">
    <property type="term" value="C:bacterial nucleoid"/>
    <property type="evidence" value="ECO:0007669"/>
    <property type="project" value="TreeGrafter"/>
</dbReference>
<dbReference type="PANTHER" id="PTHR13710">
    <property type="entry name" value="DNA HELICASE RECQ FAMILY MEMBER"/>
    <property type="match status" value="1"/>
</dbReference>
<dbReference type="SMART" id="SM00956">
    <property type="entry name" value="RQC"/>
    <property type="match status" value="1"/>
</dbReference>
<dbReference type="PROSITE" id="PS50967">
    <property type="entry name" value="HRDC"/>
    <property type="match status" value="1"/>
</dbReference>
<dbReference type="GO" id="GO:0009378">
    <property type="term" value="F:four-way junction helicase activity"/>
    <property type="evidence" value="ECO:0007669"/>
    <property type="project" value="TreeGrafter"/>
</dbReference>
<dbReference type="SMART" id="SM00341">
    <property type="entry name" value="HRDC"/>
    <property type="match status" value="1"/>
</dbReference>
<keyword evidence="21" id="KW-1185">Reference proteome</keyword>
<dbReference type="GO" id="GO:0005737">
    <property type="term" value="C:cytoplasm"/>
    <property type="evidence" value="ECO:0007669"/>
    <property type="project" value="TreeGrafter"/>
</dbReference>
<dbReference type="Pfam" id="PF00570">
    <property type="entry name" value="HRDC"/>
    <property type="match status" value="1"/>
</dbReference>
<dbReference type="NCBIfam" id="TIGR00614">
    <property type="entry name" value="recQ_fam"/>
    <property type="match status" value="1"/>
</dbReference>
<comment type="similarity">
    <text evidence="3">Belongs to the helicase family. RecQ subfamily.</text>
</comment>
<dbReference type="Pfam" id="PF09382">
    <property type="entry name" value="RQC"/>
    <property type="match status" value="1"/>
</dbReference>
<evidence type="ECO:0000256" key="5">
    <source>
        <dbReference type="ARBA" id="ARBA00022741"/>
    </source>
</evidence>
<evidence type="ECO:0000256" key="14">
    <source>
        <dbReference type="ARBA" id="ARBA00023235"/>
    </source>
</evidence>
<dbReference type="InterPro" id="IPR004589">
    <property type="entry name" value="DNA_helicase_ATP-dep_RecQ"/>
</dbReference>
<keyword evidence="12" id="KW-0233">DNA recombination</keyword>
<dbReference type="GO" id="GO:0006310">
    <property type="term" value="P:DNA recombination"/>
    <property type="evidence" value="ECO:0007669"/>
    <property type="project" value="UniProtKB-UniRule"/>
</dbReference>
<dbReference type="EC" id="5.6.2.4" evidence="16"/>
<dbReference type="InterPro" id="IPR001650">
    <property type="entry name" value="Helicase_C-like"/>
</dbReference>
<dbReference type="GO" id="GO:0003677">
    <property type="term" value="F:DNA binding"/>
    <property type="evidence" value="ECO:0007669"/>
    <property type="project" value="UniProtKB-KW"/>
</dbReference>
<dbReference type="PROSITE" id="PS51194">
    <property type="entry name" value="HELICASE_CTER"/>
    <property type="match status" value="1"/>
</dbReference>
<keyword evidence="6" id="KW-0227">DNA damage</keyword>